<dbReference type="Proteomes" id="UP001365846">
    <property type="component" value="Unassembled WGS sequence"/>
</dbReference>
<accession>A0ABU8VH18</accession>
<dbReference type="RefSeq" id="WP_340358209.1">
    <property type="nucleotide sequence ID" value="NZ_JBBKZU010000007.1"/>
</dbReference>
<dbReference type="InterPro" id="IPR005511">
    <property type="entry name" value="SMP-30"/>
</dbReference>
<dbReference type="InterPro" id="IPR051262">
    <property type="entry name" value="SMP-30/CGR1_Lactonase"/>
</dbReference>
<dbReference type="Gene3D" id="2.120.10.30">
    <property type="entry name" value="TolB, C-terminal domain"/>
    <property type="match status" value="1"/>
</dbReference>
<dbReference type="EMBL" id="JBBKZU010000007">
    <property type="protein sequence ID" value="MEJ8812973.1"/>
    <property type="molecule type" value="Genomic_DNA"/>
</dbReference>
<evidence type="ECO:0000313" key="2">
    <source>
        <dbReference type="EMBL" id="MEJ8812973.1"/>
    </source>
</evidence>
<proteinExistence type="predicted"/>
<evidence type="ECO:0000259" key="1">
    <source>
        <dbReference type="Pfam" id="PF08450"/>
    </source>
</evidence>
<dbReference type="SUPFAM" id="SSF63829">
    <property type="entry name" value="Calcium-dependent phosphotriesterase"/>
    <property type="match status" value="1"/>
</dbReference>
<dbReference type="PANTHER" id="PTHR47572">
    <property type="entry name" value="LIPOPROTEIN-RELATED"/>
    <property type="match status" value="1"/>
</dbReference>
<dbReference type="InterPro" id="IPR011042">
    <property type="entry name" value="6-blade_b-propeller_TolB-like"/>
</dbReference>
<name>A0ABU8VH18_9BURK</name>
<reference evidence="2 3" key="1">
    <citation type="submission" date="2024-03" db="EMBL/GenBank/DDBJ databases">
        <title>Novel species of the genus Variovorax.</title>
        <authorList>
            <person name="Liu Q."/>
            <person name="Xin Y.-H."/>
        </authorList>
    </citation>
    <scope>NUCLEOTIDE SEQUENCE [LARGE SCALE GENOMIC DNA]</scope>
    <source>
        <strain evidence="2 3">KACC 18899</strain>
    </source>
</reference>
<dbReference type="Pfam" id="PF08450">
    <property type="entry name" value="SGL"/>
    <property type="match status" value="1"/>
</dbReference>
<feature type="domain" description="SMP-30/Gluconolactonase/LRE-like region" evidence="1">
    <location>
        <begin position="10"/>
        <end position="284"/>
    </location>
</feature>
<evidence type="ECO:0000313" key="3">
    <source>
        <dbReference type="Proteomes" id="UP001365846"/>
    </source>
</evidence>
<keyword evidence="3" id="KW-1185">Reference proteome</keyword>
<gene>
    <name evidence="2" type="ORF">WKW77_17950</name>
</gene>
<protein>
    <submittedName>
        <fullName evidence="2">SMP-30/gluconolactonase/LRE family protein</fullName>
    </submittedName>
</protein>
<organism evidence="2 3">
    <name type="scientific">Variovorax ureilyticus</name>
    <dbReference type="NCBI Taxonomy" id="1836198"/>
    <lineage>
        <taxon>Bacteria</taxon>
        <taxon>Pseudomonadati</taxon>
        <taxon>Pseudomonadota</taxon>
        <taxon>Betaproteobacteria</taxon>
        <taxon>Burkholderiales</taxon>
        <taxon>Comamonadaceae</taxon>
        <taxon>Variovorax</taxon>
    </lineage>
</organism>
<comment type="caution">
    <text evidence="2">The sequence shown here is derived from an EMBL/GenBank/DDBJ whole genome shotgun (WGS) entry which is preliminary data.</text>
</comment>
<sequence>MKIVAENLDFPEGPVVLADGSLLVVEIESGCLTRVFGDGRREVVAKTGGGPNGAAIGPDGACYVCDGGGFEWHRHADGTRTPGLQPPGYAGGRIQRVDLRSGKAEVLYTHSEKAPLKGPNDIVFGADGGFWFSDLGKRRQRNMDHGAICWARPDGSECREVIFPMNTPNGVGLSPDGKRLYVAETAPGRLWAFDVVEPGRIARAPDSPAPHGGTLVAGLPGYQLFDSLAVEADGRICVATLFNGGVTVIAPDGSTIEHVPLPDRFTTNLCFGGPDMRTAYVTLSSTGRLAALDWPRPGLRPHFFERDGL</sequence>
<dbReference type="PRINTS" id="PR01790">
    <property type="entry name" value="SMP30FAMILY"/>
</dbReference>
<dbReference type="InterPro" id="IPR013658">
    <property type="entry name" value="SGL"/>
</dbReference>
<dbReference type="PANTHER" id="PTHR47572:SF5">
    <property type="entry name" value="BLR2277 PROTEIN"/>
    <property type="match status" value="1"/>
</dbReference>